<keyword evidence="7" id="KW-1185">Reference proteome</keyword>
<name>A0ABP0ZHJ5_9ASCO</name>
<dbReference type="GeneID" id="92207067"/>
<evidence type="ECO:0000256" key="3">
    <source>
        <dbReference type="ARBA" id="ARBA00022824"/>
    </source>
</evidence>
<accession>A0ABP0ZHJ5</accession>
<evidence type="ECO:0000313" key="6">
    <source>
        <dbReference type="EMBL" id="CAK9437493.1"/>
    </source>
</evidence>
<sequence>MAQEGQEVQELSRSTDALLYVSLVQQLSASLQNEDQLLQQLQLIRSTTANTHPHYTSAANLLNIFLVFTYPETVPNDLVTEIAEYIISGRNIGGISEDDRVLELRAAPIDNETSLIQTADDLLDETTAQARLLSFEYDQSLPNNLNLLRFIQAKTLKLSSFYNDLKDIDSFYKNVDFAEFQEWNLGVLDPYRYYWSKFARANPVDSSDLNACLSSPFEVQFQILVAPIDSGHVKTLEPWLSHTIVPLLKYNKFNLEPLSKWMFTEFQGSLLSKFGLWNIAITLLLSQQQQKQIPSAEMSGILNKYLTACYYYALRRSESGLSSVELTKLYDTMGATLSAISNQRALPSPAIASLDLNSSATTYDSFDEFSSANNPLSPLFEPRNAPFLRDAVTTCQRLYPINKLTLKEYLEFKFNPSDSMLQKEVSKITSSINSSNYEQLLRSVDVFEDVFVSREKKAKIDYVILERLLMANLFDQIDNLIDGEKKLNLPVGQIYELVSDKLWDSFNFASNINDKIGHLHEAKRCLELLEKLTMNDGDVQLAKDERGQIVKLKHLFKAMAAMKNFKIVAEKNKPFTPRQLLQFSGSASRSQISQIDQIDGKSCFQLLNIILEQNPKSYLAFEKLFRILNDLLLYFEGDDDDAHDQHEASFYFNKLKTACIESALVDNNFAFAYTQSVELFEHFTRSHLVPAGEFWLTFYQVGKFVSPDWIDAAAPQHEMLDIWIKQRQILSLTLEKIDCGEHVRVILDQWQRLNLSVERQSRESDVEKAKLFAAGGAGGGINEGDVSSRTQEIITDATKTSNHAGEKISNLLVSGLGWAIGAHK</sequence>
<feature type="domain" description="Sec39" evidence="5">
    <location>
        <begin position="50"/>
        <end position="766"/>
    </location>
</feature>
<proteinExistence type="predicted"/>
<evidence type="ECO:0000256" key="2">
    <source>
        <dbReference type="ARBA" id="ARBA00022448"/>
    </source>
</evidence>
<dbReference type="RefSeq" id="XP_066828809.1">
    <property type="nucleotide sequence ID" value="XM_066971807.1"/>
</dbReference>
<dbReference type="EMBL" id="OZ022406">
    <property type="protein sequence ID" value="CAK9437493.1"/>
    <property type="molecule type" value="Genomic_DNA"/>
</dbReference>
<dbReference type="Pfam" id="PF08314">
    <property type="entry name" value="Sec39"/>
    <property type="match status" value="1"/>
</dbReference>
<comment type="subcellular location">
    <subcellularLocation>
        <location evidence="1">Endoplasmic reticulum</location>
    </subcellularLocation>
</comment>
<reference evidence="6 7" key="1">
    <citation type="submission" date="2024-03" db="EMBL/GenBank/DDBJ databases">
        <authorList>
            <person name="Brejova B."/>
        </authorList>
    </citation>
    <scope>NUCLEOTIDE SEQUENCE [LARGE SCALE GENOMIC DNA]</scope>
    <source>
        <strain evidence="6 7">CBS 14171</strain>
    </source>
</reference>
<evidence type="ECO:0000259" key="5">
    <source>
        <dbReference type="Pfam" id="PF08314"/>
    </source>
</evidence>
<dbReference type="PANTHER" id="PTHR40787:SF3">
    <property type="entry name" value="PROTEIN TRANSPORT PROTEIN SEC39"/>
    <property type="match status" value="1"/>
</dbReference>
<dbReference type="Proteomes" id="UP001497383">
    <property type="component" value="Chromosome 2"/>
</dbReference>
<gene>
    <name evidence="6" type="ORF">LODBEIA_P18710</name>
</gene>
<organism evidence="6 7">
    <name type="scientific">Lodderomyces beijingensis</name>
    <dbReference type="NCBI Taxonomy" id="1775926"/>
    <lineage>
        <taxon>Eukaryota</taxon>
        <taxon>Fungi</taxon>
        <taxon>Dikarya</taxon>
        <taxon>Ascomycota</taxon>
        <taxon>Saccharomycotina</taxon>
        <taxon>Pichiomycetes</taxon>
        <taxon>Debaryomycetaceae</taxon>
        <taxon>Candida/Lodderomyces clade</taxon>
        <taxon>Lodderomyces</taxon>
    </lineage>
</organism>
<keyword evidence="4" id="KW-0653">Protein transport</keyword>
<evidence type="ECO:0000256" key="4">
    <source>
        <dbReference type="ARBA" id="ARBA00022927"/>
    </source>
</evidence>
<keyword evidence="2" id="KW-0813">Transport</keyword>
<dbReference type="PANTHER" id="PTHR40787">
    <property type="entry name" value="SECRETED PROTEIN"/>
    <property type="match status" value="1"/>
</dbReference>
<evidence type="ECO:0000313" key="7">
    <source>
        <dbReference type="Proteomes" id="UP001497383"/>
    </source>
</evidence>
<keyword evidence="3" id="KW-0256">Endoplasmic reticulum</keyword>
<protein>
    <recommendedName>
        <fullName evidence="5">Sec39 domain-containing protein</fullName>
    </recommendedName>
</protein>
<evidence type="ECO:0000256" key="1">
    <source>
        <dbReference type="ARBA" id="ARBA00004240"/>
    </source>
</evidence>
<dbReference type="InterPro" id="IPR013244">
    <property type="entry name" value="Sec39_domain"/>
</dbReference>